<comment type="subcellular location">
    <subcellularLocation>
        <location evidence="1">Cytoplasm</location>
    </subcellularLocation>
</comment>
<gene>
    <name evidence="4" type="ORF">SAMN05660284_02782</name>
</gene>
<dbReference type="PANTHER" id="PTHR38772:SF1">
    <property type="entry name" value="NUCLEOID-ASSOCIATED PROTEIN YEJK"/>
    <property type="match status" value="1"/>
</dbReference>
<dbReference type="RefSeq" id="WP_091198237.1">
    <property type="nucleotide sequence ID" value="NZ_FOVE01000030.1"/>
</dbReference>
<evidence type="ECO:0000256" key="1">
    <source>
        <dbReference type="ARBA" id="ARBA00004496"/>
    </source>
</evidence>
<evidence type="ECO:0000256" key="2">
    <source>
        <dbReference type="ARBA" id="ARBA00009035"/>
    </source>
</evidence>
<comment type="similarity">
    <text evidence="2">Belongs to the YejK family.</text>
</comment>
<name>A0A1I5DYB2_9NEIS</name>
<organism evidence="4 5">
    <name type="scientific">Formivibrio citricus</name>
    <dbReference type="NCBI Taxonomy" id="83765"/>
    <lineage>
        <taxon>Bacteria</taxon>
        <taxon>Pseudomonadati</taxon>
        <taxon>Pseudomonadota</taxon>
        <taxon>Betaproteobacteria</taxon>
        <taxon>Neisseriales</taxon>
        <taxon>Chitinibacteraceae</taxon>
        <taxon>Formivibrio</taxon>
    </lineage>
</organism>
<dbReference type="EMBL" id="FOVE01000030">
    <property type="protein sequence ID" value="SFO04117.1"/>
    <property type="molecule type" value="Genomic_DNA"/>
</dbReference>
<reference evidence="5" key="1">
    <citation type="submission" date="2016-10" db="EMBL/GenBank/DDBJ databases">
        <authorList>
            <person name="Varghese N."/>
            <person name="Submissions S."/>
        </authorList>
    </citation>
    <scope>NUCLEOTIDE SEQUENCE [LARGE SCALE GENOMIC DNA]</scope>
    <source>
        <strain evidence="5">DSM 6150</strain>
    </source>
</reference>
<protein>
    <submittedName>
        <fullName evidence="4">Nucleoid-associated protein</fullName>
    </submittedName>
</protein>
<evidence type="ECO:0000313" key="4">
    <source>
        <dbReference type="EMBL" id="SFO04117.1"/>
    </source>
</evidence>
<dbReference type="GO" id="GO:0009295">
    <property type="term" value="C:nucleoid"/>
    <property type="evidence" value="ECO:0007669"/>
    <property type="project" value="InterPro"/>
</dbReference>
<dbReference type="STRING" id="83765.SAMN05660284_02782"/>
<sequence length="337" mass="37976">MNTPTMNLIIHKLCKEMHGPASIELRQQEMTVSPLARQLVDQLSELYSAKAGKGYGKFEEDENSFPLPRLLRGLVQDQSLDFGELTRQMMQNLLERVQSEPLASGGYVLFARVRNGAAADFLLVAIISEARGTALTAGLEMVESPYLDLANLRVAGKIDLAAWLSDSGRYISFLKGRTEVAQYFKQFLACNDVVAALKETQKLIKGIEQFAEAQQMEPEARNQLFEEAHRYLDDLGENDLPWSVDTVVNQLCPDAPEALRATLKSEELALSEGCIPDRRAIRPLLRFKASAPNWKLEFNRNSLRSGDVIYNRNNDTIVLYNIPDELKRELQAETRKE</sequence>
<dbReference type="Proteomes" id="UP000242869">
    <property type="component" value="Unassembled WGS sequence"/>
</dbReference>
<proteinExistence type="inferred from homology"/>
<accession>A0A1I5DYB2</accession>
<keyword evidence="3" id="KW-0963">Cytoplasm</keyword>
<dbReference type="InterPro" id="IPR007358">
    <property type="entry name" value="Nucleoid_associated_NdpA"/>
</dbReference>
<dbReference type="OrthoDB" id="7540719at2"/>
<dbReference type="PANTHER" id="PTHR38772">
    <property type="match status" value="1"/>
</dbReference>
<evidence type="ECO:0000256" key="3">
    <source>
        <dbReference type="ARBA" id="ARBA00022490"/>
    </source>
</evidence>
<dbReference type="Pfam" id="PF04245">
    <property type="entry name" value="NA37"/>
    <property type="match status" value="1"/>
</dbReference>
<dbReference type="AlphaFoldDB" id="A0A1I5DYB2"/>
<keyword evidence="5" id="KW-1185">Reference proteome</keyword>
<evidence type="ECO:0000313" key="5">
    <source>
        <dbReference type="Proteomes" id="UP000242869"/>
    </source>
</evidence>
<dbReference type="GO" id="GO:0005737">
    <property type="term" value="C:cytoplasm"/>
    <property type="evidence" value="ECO:0007669"/>
    <property type="project" value="UniProtKB-SubCell"/>
</dbReference>